<organism evidence="9 10">
    <name type="scientific">Actinacidiphila acidipaludis</name>
    <dbReference type="NCBI Taxonomy" id="2873382"/>
    <lineage>
        <taxon>Bacteria</taxon>
        <taxon>Bacillati</taxon>
        <taxon>Actinomycetota</taxon>
        <taxon>Actinomycetes</taxon>
        <taxon>Kitasatosporales</taxon>
        <taxon>Streptomycetaceae</taxon>
        <taxon>Actinacidiphila</taxon>
    </lineage>
</organism>
<gene>
    <name evidence="9" type="ORF">K7862_29655</name>
</gene>
<dbReference type="CDD" id="cd06171">
    <property type="entry name" value="Sigma70_r4"/>
    <property type="match status" value="1"/>
</dbReference>
<name>A0ABS7QF27_9ACTN</name>
<dbReference type="Pfam" id="PF08281">
    <property type="entry name" value="Sigma70_r4_2"/>
    <property type="match status" value="1"/>
</dbReference>
<feature type="region of interest" description="Disordered" evidence="6">
    <location>
        <begin position="174"/>
        <end position="208"/>
    </location>
</feature>
<feature type="region of interest" description="Disordered" evidence="6">
    <location>
        <begin position="1"/>
        <end position="20"/>
    </location>
</feature>
<dbReference type="SUPFAM" id="SSF88946">
    <property type="entry name" value="Sigma2 domain of RNA polymerase sigma factors"/>
    <property type="match status" value="1"/>
</dbReference>
<keyword evidence="3" id="KW-0731">Sigma factor</keyword>
<dbReference type="PANTHER" id="PTHR43133">
    <property type="entry name" value="RNA POLYMERASE ECF-TYPE SIGMA FACTO"/>
    <property type="match status" value="1"/>
</dbReference>
<keyword evidence="2" id="KW-0805">Transcription regulation</keyword>
<dbReference type="SUPFAM" id="SSF88659">
    <property type="entry name" value="Sigma3 and sigma4 domains of RNA polymerase sigma factors"/>
    <property type="match status" value="1"/>
</dbReference>
<evidence type="ECO:0000256" key="5">
    <source>
        <dbReference type="ARBA" id="ARBA00023163"/>
    </source>
</evidence>
<dbReference type="NCBIfam" id="TIGR02937">
    <property type="entry name" value="sigma70-ECF"/>
    <property type="match status" value="1"/>
</dbReference>
<dbReference type="InterPro" id="IPR014325">
    <property type="entry name" value="RNA_pol_sigma-E_actinobac"/>
</dbReference>
<reference evidence="9 10" key="1">
    <citation type="submission" date="2021-08" db="EMBL/GenBank/DDBJ databases">
        <title>WGS of actinomycetes from Thailand.</title>
        <authorList>
            <person name="Thawai C."/>
        </authorList>
    </citation>
    <scope>NUCLEOTIDE SEQUENCE [LARGE SCALE GENOMIC DNA]</scope>
    <source>
        <strain evidence="9 10">PLK6-54</strain>
    </source>
</reference>
<dbReference type="InterPro" id="IPR039425">
    <property type="entry name" value="RNA_pol_sigma-70-like"/>
</dbReference>
<evidence type="ECO:0000256" key="2">
    <source>
        <dbReference type="ARBA" id="ARBA00023015"/>
    </source>
</evidence>
<evidence type="ECO:0000313" key="10">
    <source>
        <dbReference type="Proteomes" id="UP000778578"/>
    </source>
</evidence>
<evidence type="ECO:0000256" key="4">
    <source>
        <dbReference type="ARBA" id="ARBA00023125"/>
    </source>
</evidence>
<proteinExistence type="inferred from homology"/>
<dbReference type="Pfam" id="PF04542">
    <property type="entry name" value="Sigma70_r2"/>
    <property type="match status" value="1"/>
</dbReference>
<accession>A0ABS7QF27</accession>
<dbReference type="EMBL" id="JAINZZ010000055">
    <property type="protein sequence ID" value="MBY8881768.1"/>
    <property type="molecule type" value="Genomic_DNA"/>
</dbReference>
<dbReference type="PANTHER" id="PTHR43133:SF50">
    <property type="entry name" value="ECF RNA POLYMERASE SIGMA FACTOR SIGM"/>
    <property type="match status" value="1"/>
</dbReference>
<dbReference type="InterPro" id="IPR013249">
    <property type="entry name" value="RNA_pol_sigma70_r4_t2"/>
</dbReference>
<dbReference type="InterPro" id="IPR013325">
    <property type="entry name" value="RNA_pol_sigma_r2"/>
</dbReference>
<keyword evidence="4" id="KW-0238">DNA-binding</keyword>
<dbReference type="RefSeq" id="WP_222967861.1">
    <property type="nucleotide sequence ID" value="NZ_JAINZZ010000055.1"/>
</dbReference>
<dbReference type="Gene3D" id="1.10.10.10">
    <property type="entry name" value="Winged helix-like DNA-binding domain superfamily/Winged helix DNA-binding domain"/>
    <property type="match status" value="1"/>
</dbReference>
<evidence type="ECO:0000256" key="3">
    <source>
        <dbReference type="ARBA" id="ARBA00023082"/>
    </source>
</evidence>
<keyword evidence="10" id="KW-1185">Reference proteome</keyword>
<dbReference type="InterPro" id="IPR007627">
    <property type="entry name" value="RNA_pol_sigma70_r2"/>
</dbReference>
<dbReference type="InterPro" id="IPR014284">
    <property type="entry name" value="RNA_pol_sigma-70_dom"/>
</dbReference>
<comment type="caution">
    <text evidence="9">The sequence shown here is derived from an EMBL/GenBank/DDBJ whole genome shotgun (WGS) entry which is preliminary data.</text>
</comment>
<keyword evidence="5" id="KW-0804">Transcription</keyword>
<evidence type="ECO:0000259" key="7">
    <source>
        <dbReference type="Pfam" id="PF04542"/>
    </source>
</evidence>
<dbReference type="Gene3D" id="1.10.1740.10">
    <property type="match status" value="1"/>
</dbReference>
<dbReference type="Proteomes" id="UP000778578">
    <property type="component" value="Unassembled WGS sequence"/>
</dbReference>
<comment type="similarity">
    <text evidence="1">Belongs to the sigma-70 factor family. ECF subfamily.</text>
</comment>
<evidence type="ECO:0000259" key="8">
    <source>
        <dbReference type="Pfam" id="PF08281"/>
    </source>
</evidence>
<evidence type="ECO:0000256" key="6">
    <source>
        <dbReference type="SAM" id="MobiDB-lite"/>
    </source>
</evidence>
<dbReference type="NCBIfam" id="TIGR02983">
    <property type="entry name" value="SigE-fam_strep"/>
    <property type="match status" value="1"/>
</dbReference>
<feature type="domain" description="RNA polymerase sigma factor 70 region 4 type 2" evidence="8">
    <location>
        <begin position="117"/>
        <end position="168"/>
    </location>
</feature>
<evidence type="ECO:0000313" key="9">
    <source>
        <dbReference type="EMBL" id="MBY8881768.1"/>
    </source>
</evidence>
<feature type="domain" description="RNA polymerase sigma-70 region 2" evidence="7">
    <location>
        <begin position="36"/>
        <end position="91"/>
    </location>
</feature>
<dbReference type="InterPro" id="IPR036388">
    <property type="entry name" value="WH-like_DNA-bd_sf"/>
</dbReference>
<dbReference type="InterPro" id="IPR013324">
    <property type="entry name" value="RNA_pol_sigma_r3/r4-like"/>
</dbReference>
<sequence>MPVRAGDHPGPQAPPADGTPDFSAYAAVRWSRLVCTAYLLTGDHHEAEDLVQATLAKVYLHWPRISRLGEPDAYLRRALVNNNLSRFRKRRVVQLLTPRLPDRERDSGTGQVEDRTSLTAALAALPARQRAVVVLRYWEDMSEQQVADVLGCTVGNVKSQASRGLRKLRTHPALAGLGVPGDTPDAGSDSPGAGDQAGTAPGGKETAR</sequence>
<evidence type="ECO:0000256" key="1">
    <source>
        <dbReference type="ARBA" id="ARBA00010641"/>
    </source>
</evidence>
<protein>
    <submittedName>
        <fullName evidence="9">SigE family RNA polymerase sigma factor</fullName>
    </submittedName>
</protein>